<proteinExistence type="predicted"/>
<dbReference type="RefSeq" id="WP_047761326.1">
    <property type="nucleotide sequence ID" value="NZ_CP091510.1"/>
</dbReference>
<dbReference type="EMBL" id="JTDO01000011">
    <property type="protein sequence ID" value="KLT72558.1"/>
    <property type="molecule type" value="Genomic_DNA"/>
</dbReference>
<reference evidence="3 4" key="1">
    <citation type="submission" date="2014-11" db="EMBL/GenBank/DDBJ databases">
        <title>Genome of a novel goose pathogen.</title>
        <authorList>
            <person name="Hansen C.M."/>
            <person name="Hueffer K."/>
            <person name="Choi S.C."/>
        </authorList>
    </citation>
    <scope>NUCLEOTIDE SEQUENCE [LARGE SCALE GENOMIC DNA]</scope>
    <source>
        <strain evidence="3 4">KH1503</strain>
    </source>
</reference>
<evidence type="ECO:0000256" key="2">
    <source>
        <dbReference type="SAM" id="SignalP"/>
    </source>
</evidence>
<feature type="compositionally biased region" description="Low complexity" evidence="1">
    <location>
        <begin position="29"/>
        <end position="43"/>
    </location>
</feature>
<feature type="signal peptide" evidence="2">
    <location>
        <begin position="1"/>
        <end position="19"/>
    </location>
</feature>
<evidence type="ECO:0000256" key="1">
    <source>
        <dbReference type="SAM" id="MobiDB-lite"/>
    </source>
</evidence>
<organism evidence="3 4">
    <name type="scientific">Neisseria arctica</name>
    <dbReference type="NCBI Taxonomy" id="1470200"/>
    <lineage>
        <taxon>Bacteria</taxon>
        <taxon>Pseudomonadati</taxon>
        <taxon>Pseudomonadota</taxon>
        <taxon>Betaproteobacteria</taxon>
        <taxon>Neisseriales</taxon>
        <taxon>Neisseriaceae</taxon>
        <taxon>Neisseria</taxon>
    </lineage>
</organism>
<dbReference type="AlphaFoldDB" id="A0A0J1C2Q9"/>
<dbReference type="Proteomes" id="UP000036027">
    <property type="component" value="Unassembled WGS sequence"/>
</dbReference>
<evidence type="ECO:0008006" key="5">
    <source>
        <dbReference type="Google" id="ProtNLM"/>
    </source>
</evidence>
<feature type="region of interest" description="Disordered" evidence="1">
    <location>
        <begin position="29"/>
        <end position="79"/>
    </location>
</feature>
<dbReference type="STRING" id="1470200.PL75_07580"/>
<name>A0A0J1C2Q9_9NEIS</name>
<evidence type="ECO:0000313" key="3">
    <source>
        <dbReference type="EMBL" id="KLT72558.1"/>
    </source>
</evidence>
<accession>A0A0J1C2Q9</accession>
<feature type="compositionally biased region" description="Low complexity" evidence="1">
    <location>
        <begin position="55"/>
        <end position="66"/>
    </location>
</feature>
<feature type="chain" id="PRO_5005248565" description="Secreted protein" evidence="2">
    <location>
        <begin position="20"/>
        <end position="79"/>
    </location>
</feature>
<gene>
    <name evidence="3" type="ORF">PL75_07580</name>
</gene>
<sequence length="79" mass="7534">MKKIAVSLSVLALVGVAVAAPTIQVQTESAQPAVQSASAASPADVLNGQNLQTEASAADTSGAASSVEAPAEGASVSAN</sequence>
<keyword evidence="4" id="KW-1185">Reference proteome</keyword>
<keyword evidence="2" id="KW-0732">Signal</keyword>
<protein>
    <recommendedName>
        <fullName evidence="5">Secreted protein</fullName>
    </recommendedName>
</protein>
<evidence type="ECO:0000313" key="4">
    <source>
        <dbReference type="Proteomes" id="UP000036027"/>
    </source>
</evidence>
<comment type="caution">
    <text evidence="3">The sequence shown here is derived from an EMBL/GenBank/DDBJ whole genome shotgun (WGS) entry which is preliminary data.</text>
</comment>
<dbReference type="PATRIC" id="fig|1470200.3.peg.406"/>